<evidence type="ECO:0000313" key="5">
    <source>
        <dbReference type="Proteomes" id="UP001188597"/>
    </source>
</evidence>
<dbReference type="PANTHER" id="PTHR12786">
    <property type="entry name" value="SPLICING FACTOR SF3A-RELATED"/>
    <property type="match status" value="1"/>
</dbReference>
<dbReference type="EMBL" id="JAVXUP010001693">
    <property type="protein sequence ID" value="KAK3009004.1"/>
    <property type="molecule type" value="Genomic_DNA"/>
</dbReference>
<dbReference type="GO" id="GO:0005681">
    <property type="term" value="C:spliceosomal complex"/>
    <property type="evidence" value="ECO:0007669"/>
    <property type="project" value="InterPro"/>
</dbReference>
<proteinExistence type="predicted"/>
<accession>A0AA88VK13</accession>
<keyword evidence="5" id="KW-1185">Reference proteome</keyword>
<dbReference type="AlphaFoldDB" id="A0AA88VK13"/>
<comment type="caution">
    <text evidence="4">The sequence shown here is derived from an EMBL/GenBank/DDBJ whole genome shotgun (WGS) entry which is preliminary data.</text>
</comment>
<dbReference type="GO" id="GO:0000398">
    <property type="term" value="P:mRNA splicing, via spliceosome"/>
    <property type="evidence" value="ECO:0007669"/>
    <property type="project" value="InterPro"/>
</dbReference>
<gene>
    <name evidence="4" type="ORF">RJ639_013596</name>
</gene>
<reference evidence="4" key="1">
    <citation type="submission" date="2022-12" db="EMBL/GenBank/DDBJ databases">
        <title>Draft genome assemblies for two species of Escallonia (Escalloniales).</title>
        <authorList>
            <person name="Chanderbali A."/>
            <person name="Dervinis C."/>
            <person name="Anghel I."/>
            <person name="Soltis D."/>
            <person name="Soltis P."/>
            <person name="Zapata F."/>
        </authorList>
    </citation>
    <scope>NUCLEOTIDE SEQUENCE</scope>
    <source>
        <strain evidence="4">UCBG64.0493</strain>
        <tissue evidence="4">Leaf</tissue>
    </source>
</reference>
<evidence type="ECO:0000256" key="2">
    <source>
        <dbReference type="ARBA" id="ARBA00023242"/>
    </source>
</evidence>
<dbReference type="Pfam" id="PF11931">
    <property type="entry name" value="SF3a60_Prp9_C"/>
    <property type="match status" value="1"/>
</dbReference>
<evidence type="ECO:0000256" key="1">
    <source>
        <dbReference type="ARBA" id="ARBA00004123"/>
    </source>
</evidence>
<dbReference type="InterPro" id="IPR051421">
    <property type="entry name" value="RNA_Proc_DNA_Dmg_Regulator"/>
</dbReference>
<feature type="domain" description="Splicing factor SF3a60 /Prp9 subunit C-terminal" evidence="3">
    <location>
        <begin position="79"/>
        <end position="104"/>
    </location>
</feature>
<evidence type="ECO:0000259" key="3">
    <source>
        <dbReference type="Pfam" id="PF11931"/>
    </source>
</evidence>
<comment type="subcellular location">
    <subcellularLocation>
        <location evidence="1">Nucleus</location>
    </subcellularLocation>
</comment>
<sequence>MITNMFDLVTIDLEEYGGVEKLIMGDEPDRLRDADGRKLALTFEKLEVEHEEEEADITRAMEVDDDDEEEQQRCYNPLKLPMGFDEKPIPYWLYKLQGLRQEFT</sequence>
<dbReference type="InterPro" id="IPR024598">
    <property type="entry name" value="SF3a60/Prp9_C"/>
</dbReference>
<dbReference type="PANTHER" id="PTHR12786:SF2">
    <property type="entry name" value="SPLICING FACTOR 3A SUBUNIT 3"/>
    <property type="match status" value="1"/>
</dbReference>
<dbReference type="GO" id="GO:0003723">
    <property type="term" value="F:RNA binding"/>
    <property type="evidence" value="ECO:0007669"/>
    <property type="project" value="InterPro"/>
</dbReference>
<keyword evidence="2" id="KW-0539">Nucleus</keyword>
<organism evidence="4 5">
    <name type="scientific">Escallonia herrerae</name>
    <dbReference type="NCBI Taxonomy" id="1293975"/>
    <lineage>
        <taxon>Eukaryota</taxon>
        <taxon>Viridiplantae</taxon>
        <taxon>Streptophyta</taxon>
        <taxon>Embryophyta</taxon>
        <taxon>Tracheophyta</taxon>
        <taxon>Spermatophyta</taxon>
        <taxon>Magnoliopsida</taxon>
        <taxon>eudicotyledons</taxon>
        <taxon>Gunneridae</taxon>
        <taxon>Pentapetalae</taxon>
        <taxon>asterids</taxon>
        <taxon>campanulids</taxon>
        <taxon>Escalloniales</taxon>
        <taxon>Escalloniaceae</taxon>
        <taxon>Escallonia</taxon>
    </lineage>
</organism>
<dbReference type="Proteomes" id="UP001188597">
    <property type="component" value="Unassembled WGS sequence"/>
</dbReference>
<name>A0AA88VK13_9ASTE</name>
<evidence type="ECO:0000313" key="4">
    <source>
        <dbReference type="EMBL" id="KAK3009004.1"/>
    </source>
</evidence>
<protein>
    <recommendedName>
        <fullName evidence="3">Splicing factor SF3a60 /Prp9 subunit C-terminal domain-containing protein</fullName>
    </recommendedName>
</protein>